<dbReference type="Proteomes" id="UP000460949">
    <property type="component" value="Unassembled WGS sequence"/>
</dbReference>
<evidence type="ECO:0000259" key="1">
    <source>
        <dbReference type="PROSITE" id="PS51192"/>
    </source>
</evidence>
<gene>
    <name evidence="2" type="ORF">GLW04_19960</name>
</gene>
<dbReference type="PROSITE" id="PS51192">
    <property type="entry name" value="HELICASE_ATP_BIND_1"/>
    <property type="match status" value="1"/>
</dbReference>
<dbReference type="AlphaFoldDB" id="A0A845DZ92"/>
<dbReference type="EMBL" id="WMET01000075">
    <property type="protein sequence ID" value="MYL22139.1"/>
    <property type="molecule type" value="Genomic_DNA"/>
</dbReference>
<feature type="domain" description="Helicase ATP-binding" evidence="1">
    <location>
        <begin position="1"/>
        <end position="92"/>
    </location>
</feature>
<evidence type="ECO:0000313" key="2">
    <source>
        <dbReference type="EMBL" id="MYL22139.1"/>
    </source>
</evidence>
<dbReference type="GO" id="GO:0016787">
    <property type="term" value="F:hydrolase activity"/>
    <property type="evidence" value="ECO:0007669"/>
    <property type="project" value="InterPro"/>
</dbReference>
<dbReference type="SUPFAM" id="SSF52540">
    <property type="entry name" value="P-loop containing nucleoside triphosphate hydrolases"/>
    <property type="match status" value="1"/>
</dbReference>
<reference evidence="2 3" key="1">
    <citation type="submission" date="2019-11" db="EMBL/GenBank/DDBJ databases">
        <title>Genome sequences of 17 halophilic strains isolated from different environments.</title>
        <authorList>
            <person name="Furrow R.E."/>
        </authorList>
    </citation>
    <scope>NUCLEOTIDE SEQUENCE [LARGE SCALE GENOMIC DNA]</scope>
    <source>
        <strain evidence="2 3">22511_23_Filter</strain>
    </source>
</reference>
<sequence length="190" mass="21339">ANPFESSQLILASQDWLFSNPARQEQALASHFDLLIVDEAHHLDWHEEGSGPGYRCVERLSADIDGLLLLTATPEQMGLESHFARLRLLDPERYHDLARFKEEERHYVEVASAIEALDALPGDTRARAQVDAVADDRDSQALLETLTNPEASEAQHDAARTQLHDALLDRHGTGRVMFRNSRRHVGGFPE</sequence>
<dbReference type="InterPro" id="IPR006935">
    <property type="entry name" value="Helicase/UvrB_N"/>
</dbReference>
<dbReference type="Pfam" id="PF04851">
    <property type="entry name" value="ResIII"/>
    <property type="match status" value="1"/>
</dbReference>
<name>A0A845DZ92_9BACI</name>
<feature type="non-terminal residue" evidence="2">
    <location>
        <position position="190"/>
    </location>
</feature>
<dbReference type="GO" id="GO:0003677">
    <property type="term" value="F:DNA binding"/>
    <property type="evidence" value="ECO:0007669"/>
    <property type="project" value="InterPro"/>
</dbReference>
<accession>A0A845DZ92</accession>
<dbReference type="InterPro" id="IPR014001">
    <property type="entry name" value="Helicase_ATP-bd"/>
</dbReference>
<dbReference type="InterPro" id="IPR038718">
    <property type="entry name" value="SNF2-like_sf"/>
</dbReference>
<evidence type="ECO:0000313" key="3">
    <source>
        <dbReference type="Proteomes" id="UP000460949"/>
    </source>
</evidence>
<comment type="caution">
    <text evidence="2">The sequence shown here is derived from an EMBL/GenBank/DDBJ whole genome shotgun (WGS) entry which is preliminary data.</text>
</comment>
<feature type="non-terminal residue" evidence="2">
    <location>
        <position position="1"/>
    </location>
</feature>
<proteinExistence type="predicted"/>
<dbReference type="InterPro" id="IPR027417">
    <property type="entry name" value="P-loop_NTPase"/>
</dbReference>
<dbReference type="GO" id="GO:0005524">
    <property type="term" value="F:ATP binding"/>
    <property type="evidence" value="ECO:0007669"/>
    <property type="project" value="InterPro"/>
</dbReference>
<organism evidence="2 3">
    <name type="scientific">Halobacillus litoralis</name>
    <dbReference type="NCBI Taxonomy" id="45668"/>
    <lineage>
        <taxon>Bacteria</taxon>
        <taxon>Bacillati</taxon>
        <taxon>Bacillota</taxon>
        <taxon>Bacilli</taxon>
        <taxon>Bacillales</taxon>
        <taxon>Bacillaceae</taxon>
        <taxon>Halobacillus</taxon>
    </lineage>
</organism>
<protein>
    <submittedName>
        <fullName evidence="2">RNA polymerase-associated protein RapA</fullName>
    </submittedName>
</protein>
<dbReference type="Gene3D" id="3.40.50.10810">
    <property type="entry name" value="Tandem AAA-ATPase domain"/>
    <property type="match status" value="1"/>
</dbReference>